<sequence>MNKVYLLALIASLTMGTTSCKAESTKPAEPADMIMTNAVIYGHRDADTLAVYDGNIVYIGSENGVDAYRNTQTQMIDLEQAFVMPGFIDNHNHVFEAASAAGGNCELNMDASLAEQVPYLKACRNLAKENEWLMGYGFSVDSVLSEENDTSPLEVIDRIFPDTPVVIMEQTSHSMWVNSEALKRAGITKDSSEPQGGKILKDQDTGELNGILFDNAGDLVMEMAWNSLENQFDTSYDGLMTGLEIAATHGITTIGDGRLYWKRGWYEVWQAAAKEGALTARVSLRPWIYPTDSMDSQLTYLKTIHSDDKSGLLLVDQVKMYSDGIFINGTAKLLKPYIDTYIADEPFGINYIAPQQMPSWLDKLNQIGFGAHIHAIGDGAIRESLNAIEYVRSKGATRPYTLTHLELVNPRDVPRFVKLDVTADFQVGSDYIAHHDHSWAEPFLGAERSSFLMNLKAIFDTGANVTLSSDWNVHDINPLVGIAYSIKMGATGLPDIDSAIDSYTINAATSLGIGEITGSIDLGKSADFAIIDKNITRLPIEEIVYAEVIMTVLRGKLSSMPMIINLVACTVFTICLHTI</sequence>
<protein>
    <submittedName>
        <fullName evidence="3">Amidohydrolase</fullName>
    </submittedName>
</protein>
<keyword evidence="1" id="KW-0732">Signal</keyword>
<dbReference type="SUPFAM" id="SSF51338">
    <property type="entry name" value="Composite domain of metallo-dependent hydrolases"/>
    <property type="match status" value="1"/>
</dbReference>
<dbReference type="Pfam" id="PF07969">
    <property type="entry name" value="Amidohydro_3"/>
    <property type="match status" value="1"/>
</dbReference>
<organism evidence="3 4">
    <name type="scientific">Shewanella psychropiezotolerans</name>
    <dbReference type="NCBI Taxonomy" id="2593655"/>
    <lineage>
        <taxon>Bacteria</taxon>
        <taxon>Pseudomonadati</taxon>
        <taxon>Pseudomonadota</taxon>
        <taxon>Gammaproteobacteria</taxon>
        <taxon>Alteromonadales</taxon>
        <taxon>Shewanellaceae</taxon>
        <taxon>Shewanella</taxon>
    </lineage>
</organism>
<dbReference type="RefSeq" id="WP_144045247.1">
    <property type="nucleotide sequence ID" value="NZ_CP041614.1"/>
</dbReference>
<dbReference type="Proteomes" id="UP000315947">
    <property type="component" value="Chromosome"/>
</dbReference>
<dbReference type="CDD" id="cd01300">
    <property type="entry name" value="YtcJ_like"/>
    <property type="match status" value="1"/>
</dbReference>
<accession>A0ABX5WWS0</accession>
<name>A0ABX5WWS0_9GAMM</name>
<evidence type="ECO:0000256" key="1">
    <source>
        <dbReference type="SAM" id="SignalP"/>
    </source>
</evidence>
<dbReference type="EMBL" id="CP041614">
    <property type="protein sequence ID" value="QDO82862.1"/>
    <property type="molecule type" value="Genomic_DNA"/>
</dbReference>
<dbReference type="InterPro" id="IPR011059">
    <property type="entry name" value="Metal-dep_hydrolase_composite"/>
</dbReference>
<dbReference type="InterPro" id="IPR033932">
    <property type="entry name" value="YtcJ-like"/>
</dbReference>
<dbReference type="PANTHER" id="PTHR22642:SF2">
    <property type="entry name" value="PROTEIN LONG AFTER FAR-RED 3"/>
    <property type="match status" value="1"/>
</dbReference>
<feature type="signal peptide" evidence="1">
    <location>
        <begin position="1"/>
        <end position="22"/>
    </location>
</feature>
<proteinExistence type="predicted"/>
<dbReference type="Gene3D" id="3.10.310.70">
    <property type="match status" value="1"/>
</dbReference>
<dbReference type="InterPro" id="IPR032466">
    <property type="entry name" value="Metal_Hydrolase"/>
</dbReference>
<dbReference type="PROSITE" id="PS51257">
    <property type="entry name" value="PROKAR_LIPOPROTEIN"/>
    <property type="match status" value="1"/>
</dbReference>
<dbReference type="SUPFAM" id="SSF51556">
    <property type="entry name" value="Metallo-dependent hydrolases"/>
    <property type="match status" value="1"/>
</dbReference>
<dbReference type="Gene3D" id="3.20.20.140">
    <property type="entry name" value="Metal-dependent hydrolases"/>
    <property type="match status" value="1"/>
</dbReference>
<evidence type="ECO:0000259" key="2">
    <source>
        <dbReference type="Pfam" id="PF07969"/>
    </source>
</evidence>
<evidence type="ECO:0000313" key="4">
    <source>
        <dbReference type="Proteomes" id="UP000315947"/>
    </source>
</evidence>
<dbReference type="Gene3D" id="2.30.40.10">
    <property type="entry name" value="Urease, subunit C, domain 1"/>
    <property type="match status" value="1"/>
</dbReference>
<feature type="chain" id="PRO_5046640678" evidence="1">
    <location>
        <begin position="23"/>
        <end position="579"/>
    </location>
</feature>
<dbReference type="PANTHER" id="PTHR22642">
    <property type="entry name" value="IMIDAZOLONEPROPIONASE"/>
    <property type="match status" value="1"/>
</dbReference>
<evidence type="ECO:0000313" key="3">
    <source>
        <dbReference type="EMBL" id="QDO82862.1"/>
    </source>
</evidence>
<dbReference type="InterPro" id="IPR013108">
    <property type="entry name" value="Amidohydro_3"/>
</dbReference>
<reference evidence="3 4" key="1">
    <citation type="submission" date="2019-07" db="EMBL/GenBank/DDBJ databases">
        <title>Shewanella sp. YLB-06 whole genomic sequence.</title>
        <authorList>
            <person name="Yu L."/>
        </authorList>
    </citation>
    <scope>NUCLEOTIDE SEQUENCE [LARGE SCALE GENOMIC DNA]</scope>
    <source>
        <strain evidence="3 4">YLB-06</strain>
    </source>
</reference>
<keyword evidence="4" id="KW-1185">Reference proteome</keyword>
<gene>
    <name evidence="3" type="ORF">FM037_05985</name>
</gene>
<feature type="domain" description="Amidohydrolase 3" evidence="2">
    <location>
        <begin position="74"/>
        <end position="556"/>
    </location>
</feature>